<dbReference type="EMBL" id="UINC01000703">
    <property type="protein sequence ID" value="SUZ59853.1"/>
    <property type="molecule type" value="Genomic_DNA"/>
</dbReference>
<protein>
    <recommendedName>
        <fullName evidence="2">Carboxypeptidase regulatory-like domain-containing protein</fullName>
    </recommendedName>
</protein>
<sequence length="509" mass="58456">VISENGQGVKKARVILMDPNGKKVKGGKTNKKGEFVLKKLEPGSYTLQAIHKKLGTGTAAITVKDKNLQVKITVPSKPAPQQTAGSREKQFDQNPGSKYFKYWSPYRRSLSIEGNPQTFYGDPFYEATYNKDKRIKTVTEYDSARNPLHTWNLKWTRSGSRSEYYVEFHSRGPIARLDPRLYSHQLSEVRPGWKARFTSRRDGRPKEVKVEDNIGVQYYTYKFTYAPQLDSNLVMEVIESSYFRSDSTFEGRHLVFMEEGEWLRMIQYYNRKNSSIYTLEYIHDPNMEETVEIRLDSTGREIDRKIIPFMQPDQFAYTLEWTGREVVIHEIEDVSVEQEGVSAAMEKPVEQYTSLELLAPVYRDEILDENPPKPFGTFVVGKRNVMQFGSTGFGMEMQWINHFSKQALKNLKTIGFFGVARSDISSILFFLPDYYQLEYKYGIGIFTLGYGLTMGFSLTPLINLMDLDLIPTPTKIGLVGNAVLAKGVLEDIDYTYWATIGVSITFLTR</sequence>
<accession>A0A381P2F6</accession>
<gene>
    <name evidence="1" type="ORF">METZ01_LOCUS12707</name>
</gene>
<evidence type="ECO:0000313" key="1">
    <source>
        <dbReference type="EMBL" id="SUZ59853.1"/>
    </source>
</evidence>
<dbReference type="InterPro" id="IPR013783">
    <property type="entry name" value="Ig-like_fold"/>
</dbReference>
<reference evidence="1" key="1">
    <citation type="submission" date="2018-05" db="EMBL/GenBank/DDBJ databases">
        <authorList>
            <person name="Lanie J.A."/>
            <person name="Ng W.-L."/>
            <person name="Kazmierczak K.M."/>
            <person name="Andrzejewski T.M."/>
            <person name="Davidsen T.M."/>
            <person name="Wayne K.J."/>
            <person name="Tettelin H."/>
            <person name="Glass J.I."/>
            <person name="Rusch D."/>
            <person name="Podicherti R."/>
            <person name="Tsui H.-C.T."/>
            <person name="Winkler M.E."/>
        </authorList>
    </citation>
    <scope>NUCLEOTIDE SEQUENCE</scope>
</reference>
<dbReference type="SUPFAM" id="SSF49478">
    <property type="entry name" value="Cna protein B-type domain"/>
    <property type="match status" value="1"/>
</dbReference>
<organism evidence="1">
    <name type="scientific">marine metagenome</name>
    <dbReference type="NCBI Taxonomy" id="408172"/>
    <lineage>
        <taxon>unclassified sequences</taxon>
        <taxon>metagenomes</taxon>
        <taxon>ecological metagenomes</taxon>
    </lineage>
</organism>
<dbReference type="AlphaFoldDB" id="A0A381P2F6"/>
<feature type="non-terminal residue" evidence="1">
    <location>
        <position position="1"/>
    </location>
</feature>
<name>A0A381P2F6_9ZZZZ</name>
<proteinExistence type="predicted"/>
<evidence type="ECO:0008006" key="2">
    <source>
        <dbReference type="Google" id="ProtNLM"/>
    </source>
</evidence>
<dbReference type="Pfam" id="PF13620">
    <property type="entry name" value="CarboxypepD_reg"/>
    <property type="match status" value="1"/>
</dbReference>
<dbReference type="Gene3D" id="2.60.40.10">
    <property type="entry name" value="Immunoglobulins"/>
    <property type="match status" value="1"/>
</dbReference>